<keyword evidence="4" id="KW-0830">Ubiquinone</keyword>
<evidence type="ECO:0000313" key="6">
    <source>
        <dbReference type="EMBL" id="VFK07947.1"/>
    </source>
</evidence>
<dbReference type="GO" id="GO:0008168">
    <property type="term" value="F:methyltransferase activity"/>
    <property type="evidence" value="ECO:0007669"/>
    <property type="project" value="UniProtKB-KW"/>
</dbReference>
<dbReference type="EMBL" id="CAADFL010000054">
    <property type="protein sequence ID" value="VFK07947.1"/>
    <property type="molecule type" value="Genomic_DNA"/>
</dbReference>
<dbReference type="PANTHER" id="PTHR43861">
    <property type="entry name" value="TRANS-ACONITATE 2-METHYLTRANSFERASE-RELATED"/>
    <property type="match status" value="1"/>
</dbReference>
<dbReference type="EMBL" id="CAADFA010000050">
    <property type="protein sequence ID" value="VFJ47751.1"/>
    <property type="molecule type" value="Genomic_DNA"/>
</dbReference>
<accession>A0A450S4M3</accession>
<dbReference type="AlphaFoldDB" id="A0A450S4M3"/>
<dbReference type="PANTHER" id="PTHR43861:SF1">
    <property type="entry name" value="TRANS-ACONITATE 2-METHYLTRANSFERASE"/>
    <property type="match status" value="1"/>
</dbReference>
<evidence type="ECO:0000259" key="3">
    <source>
        <dbReference type="Pfam" id="PF13649"/>
    </source>
</evidence>
<gene>
    <name evidence="4" type="ORF">BECKFM1743A_GA0114220_100403</name>
    <name evidence="6" type="ORF">BECKFM1743B_GA0114221_100543</name>
    <name evidence="5" type="ORF">BECKFM1743C_GA0114222_100503</name>
</gene>
<name>A0A450S4M3_9GAMM</name>
<evidence type="ECO:0000256" key="1">
    <source>
        <dbReference type="ARBA" id="ARBA00022603"/>
    </source>
</evidence>
<dbReference type="InterPro" id="IPR029063">
    <property type="entry name" value="SAM-dependent_MTases_sf"/>
</dbReference>
<reference evidence="4" key="1">
    <citation type="submission" date="2019-02" db="EMBL/GenBank/DDBJ databases">
        <authorList>
            <person name="Gruber-Vodicka R. H."/>
            <person name="Seah K. B. B."/>
        </authorList>
    </citation>
    <scope>NUCLEOTIDE SEQUENCE</scope>
    <source>
        <strain evidence="4">BECK_BZ163</strain>
        <strain evidence="6">BECK_BZ164</strain>
        <strain evidence="5">BECK_BZ165</strain>
    </source>
</reference>
<proteinExistence type="predicted"/>
<dbReference type="InterPro" id="IPR041698">
    <property type="entry name" value="Methyltransf_25"/>
</dbReference>
<sequence length="247" mass="28139">MKAVYDDIAEQYQKASDGLPFRQYAELETYFHVLGGLSGKSILDLACGEGFYTRELKQKGVAQVVGVDISKEMLELAMREEKTAPLGIEYRVGDVLDLGRIGEFDRVVATYLLNYARTREELLKMCRNIYLNLKPGGRFVTINNNNEQPPNLYKKLEKYGSTCNIFGPLEDGTPITIILKPGSSEELCFDVYYLSNATHESVFREAGFKEIIWHPVKISPEGIQKFGQEYWQDFLENPVFVCMECVK</sequence>
<evidence type="ECO:0000313" key="4">
    <source>
        <dbReference type="EMBL" id="VFJ46773.1"/>
    </source>
</evidence>
<keyword evidence="2" id="KW-0808">Transferase</keyword>
<dbReference type="Gene3D" id="3.40.50.150">
    <property type="entry name" value="Vaccinia Virus protein VP39"/>
    <property type="match status" value="1"/>
</dbReference>
<keyword evidence="1 4" id="KW-0489">Methyltransferase</keyword>
<protein>
    <submittedName>
        <fullName evidence="4">Ubiquinone/menaquinone biosynthesis C-methylase UbiE</fullName>
    </submittedName>
</protein>
<evidence type="ECO:0000313" key="5">
    <source>
        <dbReference type="EMBL" id="VFJ47751.1"/>
    </source>
</evidence>
<dbReference type="EMBL" id="CAADEZ010000040">
    <property type="protein sequence ID" value="VFJ46773.1"/>
    <property type="molecule type" value="Genomic_DNA"/>
</dbReference>
<dbReference type="SUPFAM" id="SSF53335">
    <property type="entry name" value="S-adenosyl-L-methionine-dependent methyltransferases"/>
    <property type="match status" value="1"/>
</dbReference>
<dbReference type="CDD" id="cd02440">
    <property type="entry name" value="AdoMet_MTases"/>
    <property type="match status" value="1"/>
</dbReference>
<feature type="domain" description="Methyltransferase" evidence="3">
    <location>
        <begin position="42"/>
        <end position="137"/>
    </location>
</feature>
<organism evidence="4">
    <name type="scientific">Candidatus Kentrum sp. FM</name>
    <dbReference type="NCBI Taxonomy" id="2126340"/>
    <lineage>
        <taxon>Bacteria</taxon>
        <taxon>Pseudomonadati</taxon>
        <taxon>Pseudomonadota</taxon>
        <taxon>Gammaproteobacteria</taxon>
        <taxon>Candidatus Kentrum</taxon>
    </lineage>
</organism>
<dbReference type="Pfam" id="PF13649">
    <property type="entry name" value="Methyltransf_25"/>
    <property type="match status" value="1"/>
</dbReference>
<evidence type="ECO:0000256" key="2">
    <source>
        <dbReference type="ARBA" id="ARBA00022679"/>
    </source>
</evidence>
<dbReference type="GO" id="GO:0032259">
    <property type="term" value="P:methylation"/>
    <property type="evidence" value="ECO:0007669"/>
    <property type="project" value="UniProtKB-KW"/>
</dbReference>